<dbReference type="Gene3D" id="3.30.70.1290">
    <property type="entry name" value="Transposase IS200-like"/>
    <property type="match status" value="1"/>
</dbReference>
<gene>
    <name evidence="2" type="ORF">DORLON_01733</name>
</gene>
<evidence type="ECO:0000313" key="3">
    <source>
        <dbReference type="Proteomes" id="UP000004016"/>
    </source>
</evidence>
<dbReference type="HOGENOM" id="CLU_101320_0_0_9"/>
<name>A6BHF7_9FIRM</name>
<reference evidence="2 3" key="2">
    <citation type="submission" date="2007-04" db="EMBL/GenBank/DDBJ databases">
        <title>Draft genome sequence of Dorea longicatena (DSM 13814).</title>
        <authorList>
            <person name="Sudarsanam P."/>
            <person name="Ley R."/>
            <person name="Guruge J."/>
            <person name="Turnbaugh P.J."/>
            <person name="Mahowald M."/>
            <person name="Liep D."/>
            <person name="Gordon J."/>
        </authorList>
    </citation>
    <scope>NUCLEOTIDE SEQUENCE [LARGE SCALE GENOMIC DNA]</scope>
    <source>
        <strain evidence="2 3">DSM 13814</strain>
    </source>
</reference>
<comment type="caution">
    <text evidence="2">The sequence shown here is derived from an EMBL/GenBank/DDBJ whole genome shotgun (WGS) entry which is preliminary data.</text>
</comment>
<dbReference type="SMART" id="SM01321">
    <property type="entry name" value="Y1_Tnp"/>
    <property type="match status" value="1"/>
</dbReference>
<proteinExistence type="predicted"/>
<dbReference type="PANTHER" id="PTHR33360">
    <property type="entry name" value="TRANSPOSASE FOR INSERTION SEQUENCE ELEMENT IS200"/>
    <property type="match status" value="1"/>
</dbReference>
<dbReference type="eggNOG" id="COG1943">
    <property type="taxonomic scope" value="Bacteria"/>
</dbReference>
<reference evidence="2 3" key="1">
    <citation type="submission" date="2007-03" db="EMBL/GenBank/DDBJ databases">
        <authorList>
            <person name="Fulton L."/>
            <person name="Clifton S."/>
            <person name="Fulton B."/>
            <person name="Xu J."/>
            <person name="Minx P."/>
            <person name="Pepin K.H."/>
            <person name="Johnson M."/>
            <person name="Thiruvilangam P."/>
            <person name="Bhonagiri V."/>
            <person name="Nash W.E."/>
            <person name="Mardis E.R."/>
            <person name="Wilson R.K."/>
        </authorList>
    </citation>
    <scope>NUCLEOTIDE SEQUENCE [LARGE SCALE GENOMIC DNA]</scope>
    <source>
        <strain evidence="2 3">DSM 13814</strain>
    </source>
</reference>
<dbReference type="InterPro" id="IPR002686">
    <property type="entry name" value="Transposase_17"/>
</dbReference>
<dbReference type="PANTHER" id="PTHR33360:SF2">
    <property type="entry name" value="TRANSPOSASE FOR INSERTION SEQUENCE ELEMENT IS200"/>
    <property type="match status" value="1"/>
</dbReference>
<dbReference type="NCBIfam" id="NF033573">
    <property type="entry name" value="transpos_IS200"/>
    <property type="match status" value="1"/>
</dbReference>
<organism evidence="2 3">
    <name type="scientific">Dorea longicatena DSM 13814</name>
    <dbReference type="NCBI Taxonomy" id="411462"/>
    <lineage>
        <taxon>Bacteria</taxon>
        <taxon>Bacillati</taxon>
        <taxon>Bacillota</taxon>
        <taxon>Clostridia</taxon>
        <taxon>Lachnospirales</taxon>
        <taxon>Lachnospiraceae</taxon>
        <taxon>Dorea</taxon>
    </lineage>
</organism>
<feature type="domain" description="Transposase IS200-like" evidence="1">
    <location>
        <begin position="36"/>
        <end position="153"/>
    </location>
</feature>
<dbReference type="GO" id="GO:0006313">
    <property type="term" value="P:DNA transposition"/>
    <property type="evidence" value="ECO:0007669"/>
    <property type="project" value="InterPro"/>
</dbReference>
<dbReference type="GO" id="GO:0004803">
    <property type="term" value="F:transposase activity"/>
    <property type="evidence" value="ECO:0007669"/>
    <property type="project" value="InterPro"/>
</dbReference>
<dbReference type="GO" id="GO:0003677">
    <property type="term" value="F:DNA binding"/>
    <property type="evidence" value="ECO:0007669"/>
    <property type="project" value="InterPro"/>
</dbReference>
<evidence type="ECO:0000313" key="2">
    <source>
        <dbReference type="EMBL" id="EDM62917.1"/>
    </source>
</evidence>
<protein>
    <submittedName>
        <fullName evidence="2">Transposase-like protein</fullName>
    </submittedName>
</protein>
<dbReference type="SUPFAM" id="SSF143422">
    <property type="entry name" value="Transposase IS200-like"/>
    <property type="match status" value="1"/>
</dbReference>
<dbReference type="EMBL" id="AAXB02000008">
    <property type="protein sequence ID" value="EDM62917.1"/>
    <property type="molecule type" value="Genomic_DNA"/>
</dbReference>
<dbReference type="AlphaFoldDB" id="A6BHF7"/>
<dbReference type="Pfam" id="PF01797">
    <property type="entry name" value="Y1_Tnp"/>
    <property type="match status" value="1"/>
</dbReference>
<dbReference type="Proteomes" id="UP000004016">
    <property type="component" value="Unassembled WGS sequence"/>
</dbReference>
<accession>A6BHF7</accession>
<dbReference type="InterPro" id="IPR036515">
    <property type="entry name" value="Transposase_17_sf"/>
</dbReference>
<dbReference type="RefSeq" id="WP_006428611.1">
    <property type="nucleotide sequence ID" value="NZ_DS264416.1"/>
</dbReference>
<evidence type="ECO:0000259" key="1">
    <source>
        <dbReference type="SMART" id="SM01321"/>
    </source>
</evidence>
<sequence length="153" mass="17612">MYNKASYATIVKVSQANTKENRRRSNVDSSSLSHTRYKCQYHIVFIPKYRKRIMYGRLQADVRKIIKKLCDYRNIEIVEGAVCADHVHLCLSIPPSEKVSDVVGYIKGKSALMIHDKYPESVNGWSKAFWARGYYVATVGNITEDAVKEYIQQ</sequence>